<organism evidence="7 8">
    <name type="scientific">Vibrio algivorus</name>
    <dbReference type="NCBI Taxonomy" id="1667024"/>
    <lineage>
        <taxon>Bacteria</taxon>
        <taxon>Pseudomonadati</taxon>
        <taxon>Pseudomonadota</taxon>
        <taxon>Gammaproteobacteria</taxon>
        <taxon>Vibrionales</taxon>
        <taxon>Vibrionaceae</taxon>
        <taxon>Vibrio</taxon>
    </lineage>
</organism>
<dbReference type="Gene3D" id="2.40.230.20">
    <property type="entry name" value="Nucleoside-specific channel-forming protein, Tsx-like"/>
    <property type="match status" value="1"/>
</dbReference>
<protein>
    <submittedName>
        <fullName evidence="7">Outer membrane protein OmpK</fullName>
    </submittedName>
</protein>
<dbReference type="PRINTS" id="PR01277">
    <property type="entry name" value="CHANNELTSX"/>
</dbReference>
<dbReference type="InterPro" id="IPR036777">
    <property type="entry name" value="Channel_Tsx-like_sf"/>
</dbReference>
<keyword evidence="4" id="KW-0472">Membrane</keyword>
<dbReference type="SUPFAM" id="SSF111364">
    <property type="entry name" value="Tsx-like channel"/>
    <property type="match status" value="1"/>
</dbReference>
<evidence type="ECO:0000256" key="5">
    <source>
        <dbReference type="ARBA" id="ARBA00023237"/>
    </source>
</evidence>
<evidence type="ECO:0000313" key="7">
    <source>
        <dbReference type="EMBL" id="GLT14843.1"/>
    </source>
</evidence>
<evidence type="ECO:0000256" key="2">
    <source>
        <dbReference type="ARBA" id="ARBA00008728"/>
    </source>
</evidence>
<accession>A0ABQ6ENY4</accession>
<feature type="chain" id="PRO_5045633522" evidence="6">
    <location>
        <begin position="20"/>
        <end position="278"/>
    </location>
</feature>
<evidence type="ECO:0000313" key="8">
    <source>
        <dbReference type="Proteomes" id="UP001157156"/>
    </source>
</evidence>
<evidence type="ECO:0000256" key="1">
    <source>
        <dbReference type="ARBA" id="ARBA00004442"/>
    </source>
</evidence>
<keyword evidence="3 6" id="KW-0732">Signal</keyword>
<proteinExistence type="inferred from homology"/>
<dbReference type="RefSeq" id="WP_089122476.1">
    <property type="nucleotide sequence ID" value="NZ_BSPV01000006.1"/>
</dbReference>
<evidence type="ECO:0000256" key="3">
    <source>
        <dbReference type="ARBA" id="ARBA00022729"/>
    </source>
</evidence>
<dbReference type="EMBL" id="BSPV01000006">
    <property type="protein sequence ID" value="GLT14843.1"/>
    <property type="molecule type" value="Genomic_DNA"/>
</dbReference>
<feature type="signal peptide" evidence="6">
    <location>
        <begin position="1"/>
        <end position="19"/>
    </location>
</feature>
<comment type="caution">
    <text evidence="7">The sequence shown here is derived from an EMBL/GenBank/DDBJ whole genome shotgun (WGS) entry which is preliminary data.</text>
</comment>
<evidence type="ECO:0000256" key="6">
    <source>
        <dbReference type="SAM" id="SignalP"/>
    </source>
</evidence>
<dbReference type="Proteomes" id="UP001157156">
    <property type="component" value="Unassembled WGS sequence"/>
</dbReference>
<name>A0ABQ6ENY4_9VIBR</name>
<dbReference type="Pfam" id="PF03502">
    <property type="entry name" value="Channel_Tsx"/>
    <property type="match status" value="1"/>
</dbReference>
<comment type="subcellular location">
    <subcellularLocation>
        <location evidence="1">Cell outer membrane</location>
    </subcellularLocation>
</comment>
<dbReference type="InterPro" id="IPR003055">
    <property type="entry name" value="Channel_Tsx"/>
</dbReference>
<gene>
    <name evidence="7" type="ORF">GCM10007931_18180</name>
</gene>
<keyword evidence="5" id="KW-0998">Cell outer membrane</keyword>
<sequence length="278" mass="31197">MRKTLLALSLVAASAPVLAADYSDDIHKNDYKFLQFNLMYALNEKPQTSLDTTTGHDYLEMEFGGRSGIFDLYGYVDVFNLLSGNDDHNDKKNGEADKIFMKFAPRMSIDAMTGYDLSFGPVQELYVATLMEWDGGQNTASGVNTQKVGLGSDINVPWFGKMGLNLYATYDSNKNDWNGGQISTNWFKPFYHFENGSFISYQGYLDYQFGMDDSEQGTTSNGGAMFNGIYWHSEHYAVGYGLKAYYNVYGLEDGEANGFAGNWESSGVTHYFDVTYKF</sequence>
<evidence type="ECO:0000256" key="4">
    <source>
        <dbReference type="ARBA" id="ARBA00023136"/>
    </source>
</evidence>
<keyword evidence="8" id="KW-1185">Reference proteome</keyword>
<reference evidence="8" key="1">
    <citation type="journal article" date="2019" name="Int. J. Syst. Evol. Microbiol.">
        <title>The Global Catalogue of Microorganisms (GCM) 10K type strain sequencing project: providing services to taxonomists for standard genome sequencing and annotation.</title>
        <authorList>
            <consortium name="The Broad Institute Genomics Platform"/>
            <consortium name="The Broad Institute Genome Sequencing Center for Infectious Disease"/>
            <person name="Wu L."/>
            <person name="Ma J."/>
        </authorList>
    </citation>
    <scope>NUCLEOTIDE SEQUENCE [LARGE SCALE GENOMIC DNA]</scope>
    <source>
        <strain evidence="8">NBRC 111146</strain>
    </source>
</reference>
<comment type="similarity">
    <text evidence="2">Belongs to the nucleoside-specific channel-forming outer membrane porin (Tsx) (TC 1.B.10) family.</text>
</comment>
<dbReference type="InterPro" id="IPR018013">
    <property type="entry name" value="Channel_Tsx-like"/>
</dbReference>